<comment type="subcellular location">
    <subcellularLocation>
        <location evidence="2">Cell inner membrane</location>
    </subcellularLocation>
    <subcellularLocation>
        <location evidence="1">Cell membrane</location>
        <topology evidence="1">Peripheral membrane protein</topology>
    </subcellularLocation>
</comment>
<dbReference type="GO" id="GO:0016887">
    <property type="term" value="F:ATP hydrolysis activity"/>
    <property type="evidence" value="ECO:0007669"/>
    <property type="project" value="InterPro"/>
</dbReference>
<name>A0A1H2ZZ45_9BACL</name>
<reference evidence="12 13" key="1">
    <citation type="submission" date="2016-10" db="EMBL/GenBank/DDBJ databases">
        <authorList>
            <person name="de Groot N.N."/>
        </authorList>
    </citation>
    <scope>NUCLEOTIDE SEQUENCE [LARGE SCALE GENOMIC DNA]</scope>
    <source>
        <strain evidence="12 13">DSM 45610</strain>
    </source>
</reference>
<dbReference type="GO" id="GO:0015749">
    <property type="term" value="P:monosaccharide transmembrane transport"/>
    <property type="evidence" value="ECO:0007669"/>
    <property type="project" value="UniProtKB-ARBA"/>
</dbReference>
<evidence type="ECO:0000313" key="13">
    <source>
        <dbReference type="Proteomes" id="UP000198534"/>
    </source>
</evidence>
<dbReference type="SMART" id="SM00382">
    <property type="entry name" value="AAA"/>
    <property type="match status" value="2"/>
</dbReference>
<dbReference type="InterPro" id="IPR017871">
    <property type="entry name" value="ABC_transporter-like_CS"/>
</dbReference>
<dbReference type="InterPro" id="IPR003593">
    <property type="entry name" value="AAA+_ATPase"/>
</dbReference>
<evidence type="ECO:0000256" key="8">
    <source>
        <dbReference type="ARBA" id="ARBA00022840"/>
    </source>
</evidence>
<feature type="domain" description="ABC transporter" evidence="11">
    <location>
        <begin position="15"/>
        <end position="251"/>
    </location>
</feature>
<dbReference type="CDD" id="cd03215">
    <property type="entry name" value="ABC_Carb_Monos_II"/>
    <property type="match status" value="1"/>
</dbReference>
<keyword evidence="3" id="KW-0813">Transport</keyword>
<evidence type="ECO:0000256" key="6">
    <source>
        <dbReference type="ARBA" id="ARBA00022737"/>
    </source>
</evidence>
<keyword evidence="5" id="KW-0762">Sugar transport</keyword>
<keyword evidence="4" id="KW-1003">Cell membrane</keyword>
<evidence type="ECO:0000256" key="4">
    <source>
        <dbReference type="ARBA" id="ARBA00022475"/>
    </source>
</evidence>
<dbReference type="STRING" id="1048340.SAMN05444487_11269"/>
<evidence type="ECO:0000256" key="1">
    <source>
        <dbReference type="ARBA" id="ARBA00004202"/>
    </source>
</evidence>
<keyword evidence="9" id="KW-1278">Translocase</keyword>
<dbReference type="EMBL" id="FNNQ01000012">
    <property type="protein sequence ID" value="SDX22792.1"/>
    <property type="molecule type" value="Genomic_DNA"/>
</dbReference>
<evidence type="ECO:0000256" key="10">
    <source>
        <dbReference type="ARBA" id="ARBA00023136"/>
    </source>
</evidence>
<proteinExistence type="predicted"/>
<evidence type="ECO:0000313" key="12">
    <source>
        <dbReference type="EMBL" id="SDX22792.1"/>
    </source>
</evidence>
<dbReference type="RefSeq" id="WP_245726345.1">
    <property type="nucleotide sequence ID" value="NZ_FNNQ01000012.1"/>
</dbReference>
<dbReference type="Proteomes" id="UP000198534">
    <property type="component" value="Unassembled WGS sequence"/>
</dbReference>
<sequence length="510" mass="56627">MNHIERGITITAPLLSMVGIHKSFARVHVLKHVDFTLQAGEIHALLGENGAGKSTLIKVLSGIYSADQGRIHIDGKEQVFKSPRAALVAGVGVIHQEFNLVPHLSICENIFLGREHLFGRGWIRWRKMRREALLWLEKIGLLVDPSCKVGELSIGQQQMVEIAKALSFDAQILVLDEPTAALTQSEKKALFATLCRLREKQVGMIYISHRLEEIEELCDRITVLRNGESIGTRMTKETSMDELVGLMVGRKIQEQFPRELTIKQPAERLRVEGLTQQGKVSQVSFSIQAGEILGMAGLIGAGRTEMANLLFGVQKQDAGEIWLDGKQIRIRHPRDAIQAGLAYVTEDRKGEGLVLSRSVKENFTLPSLASFTKGGFIRKQQENEMAEKLMRQLGIRSTGIEQKVGFLSGGNQQKVAIGKWLLHQPKVWILDEPTRGVDIGAKREIYQLINQLTEQGMAILLISSDLPEVLGMSDRILVMREGKRVALFNREDADEEKVMQAASGGGSLLA</sequence>
<dbReference type="PROSITE" id="PS50893">
    <property type="entry name" value="ABC_TRANSPORTER_2"/>
    <property type="match status" value="2"/>
</dbReference>
<dbReference type="Gene3D" id="3.40.50.300">
    <property type="entry name" value="P-loop containing nucleotide triphosphate hydrolases"/>
    <property type="match status" value="2"/>
</dbReference>
<feature type="domain" description="ABC transporter" evidence="11">
    <location>
        <begin position="260"/>
        <end position="506"/>
    </location>
</feature>
<dbReference type="FunFam" id="3.40.50.300:FF:000127">
    <property type="entry name" value="Ribose import ATP-binding protein RbsA"/>
    <property type="match status" value="1"/>
</dbReference>
<evidence type="ECO:0000259" key="11">
    <source>
        <dbReference type="PROSITE" id="PS50893"/>
    </source>
</evidence>
<keyword evidence="10" id="KW-0472">Membrane</keyword>
<evidence type="ECO:0000256" key="5">
    <source>
        <dbReference type="ARBA" id="ARBA00022597"/>
    </source>
</evidence>
<organism evidence="12 13">
    <name type="scientific">Marininema mesophilum</name>
    <dbReference type="NCBI Taxonomy" id="1048340"/>
    <lineage>
        <taxon>Bacteria</taxon>
        <taxon>Bacillati</taxon>
        <taxon>Bacillota</taxon>
        <taxon>Bacilli</taxon>
        <taxon>Bacillales</taxon>
        <taxon>Thermoactinomycetaceae</taxon>
        <taxon>Marininema</taxon>
    </lineage>
</organism>
<keyword evidence="8 12" id="KW-0067">ATP-binding</keyword>
<dbReference type="AlphaFoldDB" id="A0A1H2ZZ45"/>
<keyword evidence="13" id="KW-1185">Reference proteome</keyword>
<dbReference type="SUPFAM" id="SSF52540">
    <property type="entry name" value="P-loop containing nucleoside triphosphate hydrolases"/>
    <property type="match status" value="2"/>
</dbReference>
<keyword evidence="6" id="KW-0677">Repeat</keyword>
<evidence type="ECO:0000256" key="3">
    <source>
        <dbReference type="ARBA" id="ARBA00022448"/>
    </source>
</evidence>
<dbReference type="CDD" id="cd03216">
    <property type="entry name" value="ABC_Carb_Monos_I"/>
    <property type="match status" value="1"/>
</dbReference>
<gene>
    <name evidence="12" type="ORF">SAMN05444487_11269</name>
</gene>
<keyword evidence="7" id="KW-0547">Nucleotide-binding</keyword>
<dbReference type="Pfam" id="PF00005">
    <property type="entry name" value="ABC_tran"/>
    <property type="match status" value="2"/>
</dbReference>
<dbReference type="InterPro" id="IPR003439">
    <property type="entry name" value="ABC_transporter-like_ATP-bd"/>
</dbReference>
<dbReference type="PROSITE" id="PS00211">
    <property type="entry name" value="ABC_TRANSPORTER_1"/>
    <property type="match status" value="1"/>
</dbReference>
<evidence type="ECO:0000256" key="2">
    <source>
        <dbReference type="ARBA" id="ARBA00004533"/>
    </source>
</evidence>
<dbReference type="GO" id="GO:0005524">
    <property type="term" value="F:ATP binding"/>
    <property type="evidence" value="ECO:0007669"/>
    <property type="project" value="UniProtKB-KW"/>
</dbReference>
<dbReference type="FunFam" id="3.40.50.300:FF:000126">
    <property type="entry name" value="Galactose/methyl galactoside import ATP-binding protein MglA"/>
    <property type="match status" value="1"/>
</dbReference>
<dbReference type="PANTHER" id="PTHR43790">
    <property type="entry name" value="CARBOHYDRATE TRANSPORT ATP-BINDING PROTEIN MG119-RELATED"/>
    <property type="match status" value="1"/>
</dbReference>
<evidence type="ECO:0000256" key="9">
    <source>
        <dbReference type="ARBA" id="ARBA00022967"/>
    </source>
</evidence>
<dbReference type="GO" id="GO:0005886">
    <property type="term" value="C:plasma membrane"/>
    <property type="evidence" value="ECO:0007669"/>
    <property type="project" value="UniProtKB-SubCell"/>
</dbReference>
<accession>A0A1H2ZZ45</accession>
<dbReference type="PANTHER" id="PTHR43790:SF9">
    <property type="entry name" value="GALACTOFURANOSE TRANSPORTER ATP-BINDING PROTEIN YTFR"/>
    <property type="match status" value="1"/>
</dbReference>
<evidence type="ECO:0000256" key="7">
    <source>
        <dbReference type="ARBA" id="ARBA00022741"/>
    </source>
</evidence>
<dbReference type="InterPro" id="IPR050107">
    <property type="entry name" value="ABC_carbohydrate_import_ATPase"/>
</dbReference>
<protein>
    <submittedName>
        <fullName evidence="12">Ribose transport system ATP-binding protein</fullName>
    </submittedName>
</protein>
<dbReference type="InterPro" id="IPR027417">
    <property type="entry name" value="P-loop_NTPase"/>
</dbReference>